<feature type="transmembrane region" description="Helical" evidence="1">
    <location>
        <begin position="30"/>
        <end position="54"/>
    </location>
</feature>
<dbReference type="AlphaFoldDB" id="A0A166LBK2"/>
<gene>
    <name evidence="2" type="ORF">FIBSPDRAFT_824268</name>
</gene>
<organism evidence="2 3">
    <name type="scientific">Athelia psychrophila</name>
    <dbReference type="NCBI Taxonomy" id="1759441"/>
    <lineage>
        <taxon>Eukaryota</taxon>
        <taxon>Fungi</taxon>
        <taxon>Dikarya</taxon>
        <taxon>Basidiomycota</taxon>
        <taxon>Agaricomycotina</taxon>
        <taxon>Agaricomycetes</taxon>
        <taxon>Agaricomycetidae</taxon>
        <taxon>Atheliales</taxon>
        <taxon>Atheliaceae</taxon>
        <taxon>Athelia</taxon>
    </lineage>
</organism>
<proteinExistence type="predicted"/>
<name>A0A166LBK2_9AGAM</name>
<feature type="transmembrane region" description="Helical" evidence="1">
    <location>
        <begin position="160"/>
        <end position="179"/>
    </location>
</feature>
<protein>
    <submittedName>
        <fullName evidence="2">Uncharacterized protein</fullName>
    </submittedName>
</protein>
<evidence type="ECO:0000256" key="1">
    <source>
        <dbReference type="SAM" id="Phobius"/>
    </source>
</evidence>
<accession>A0A166LBK2</accession>
<evidence type="ECO:0000313" key="3">
    <source>
        <dbReference type="Proteomes" id="UP000076532"/>
    </source>
</evidence>
<dbReference type="STRING" id="436010.A0A166LBK2"/>
<dbReference type="Proteomes" id="UP000076532">
    <property type="component" value="Unassembled WGS sequence"/>
</dbReference>
<dbReference type="EMBL" id="KV417537">
    <property type="protein sequence ID" value="KZP22780.1"/>
    <property type="molecule type" value="Genomic_DNA"/>
</dbReference>
<evidence type="ECO:0000313" key="2">
    <source>
        <dbReference type="EMBL" id="KZP22780.1"/>
    </source>
</evidence>
<reference evidence="2 3" key="1">
    <citation type="journal article" date="2016" name="Mol. Biol. Evol.">
        <title>Comparative Genomics of Early-Diverging Mushroom-Forming Fungi Provides Insights into the Origins of Lignocellulose Decay Capabilities.</title>
        <authorList>
            <person name="Nagy L.G."/>
            <person name="Riley R."/>
            <person name="Tritt A."/>
            <person name="Adam C."/>
            <person name="Daum C."/>
            <person name="Floudas D."/>
            <person name="Sun H."/>
            <person name="Yadav J.S."/>
            <person name="Pangilinan J."/>
            <person name="Larsson K.H."/>
            <person name="Matsuura K."/>
            <person name="Barry K."/>
            <person name="Labutti K."/>
            <person name="Kuo R."/>
            <person name="Ohm R.A."/>
            <person name="Bhattacharya S.S."/>
            <person name="Shirouzu T."/>
            <person name="Yoshinaga Y."/>
            <person name="Martin F.M."/>
            <person name="Grigoriev I.V."/>
            <person name="Hibbett D.S."/>
        </authorList>
    </citation>
    <scope>NUCLEOTIDE SEQUENCE [LARGE SCALE GENOMIC DNA]</scope>
    <source>
        <strain evidence="2 3">CBS 109695</strain>
    </source>
</reference>
<feature type="transmembrane region" description="Helical" evidence="1">
    <location>
        <begin position="74"/>
        <end position="97"/>
    </location>
</feature>
<keyword evidence="1" id="KW-0472">Membrane</keyword>
<dbReference type="OrthoDB" id="10012223at2759"/>
<keyword evidence="3" id="KW-1185">Reference proteome</keyword>
<sequence>MPSGDDRLITDKSLRVPAWDKCKHGTQRGLAVGVAWVRVFDFAVIYKFIELFLIHSTKITGLSHDTMFGYKIPFSLAAYATILAISSQVTTVLRYFLSRNIRIARARAWDQTVISRGKGPDFWAPYVEEWDNPPVVDETQRGIVLKAFETAIGRFIIKKLVLFPISLYPGAGVFVAAWFKALATAQLLHKPVSTAGLD</sequence>
<keyword evidence="1" id="KW-1133">Transmembrane helix</keyword>
<keyword evidence="1" id="KW-0812">Transmembrane</keyword>